<keyword evidence="8" id="KW-1185">Reference proteome</keyword>
<feature type="region of interest" description="Disordered" evidence="4">
    <location>
        <begin position="71"/>
        <end position="149"/>
    </location>
</feature>
<dbReference type="EnsemblFungi" id="MAPG_06889T0">
    <property type="protein sequence ID" value="MAPG_06889T0"/>
    <property type="gene ID" value="MAPG_06889"/>
</dbReference>
<dbReference type="OMA" id="GKYGQRP"/>
<protein>
    <submittedName>
        <fullName evidence="6">Ribosomal protein L28e</fullName>
    </submittedName>
</protein>
<dbReference type="GO" id="GO:0003735">
    <property type="term" value="F:structural constituent of ribosome"/>
    <property type="evidence" value="ECO:0007669"/>
    <property type="project" value="InterPro"/>
</dbReference>
<dbReference type="AlphaFoldDB" id="A0A0C4E397"/>
<dbReference type="InterPro" id="IPR029004">
    <property type="entry name" value="Ribosomal_eL28/Mak16"/>
</dbReference>
<dbReference type="Proteomes" id="UP000011715">
    <property type="component" value="Unassembled WGS sequence"/>
</dbReference>
<dbReference type="EMBL" id="GL876970">
    <property type="protein sequence ID" value="KLU87899.1"/>
    <property type="molecule type" value="Genomic_DNA"/>
</dbReference>
<name>A0A0C4E397_MAGP6</name>
<dbReference type="Pfam" id="PF01778">
    <property type="entry name" value="Ribosomal_L28e"/>
    <property type="match status" value="1"/>
</dbReference>
<dbReference type="STRING" id="644358.A0A0C4E397"/>
<feature type="domain" description="Ribosomal eL28/Mak16" evidence="5">
    <location>
        <begin position="8"/>
        <end position="127"/>
    </location>
</feature>
<evidence type="ECO:0000259" key="5">
    <source>
        <dbReference type="Pfam" id="PF01778"/>
    </source>
</evidence>
<evidence type="ECO:0000256" key="4">
    <source>
        <dbReference type="SAM" id="MobiDB-lite"/>
    </source>
</evidence>
<dbReference type="FunFam" id="3.30.390.110:FF:000002">
    <property type="entry name" value="60S ribosomal protein L28"/>
    <property type="match status" value="1"/>
</dbReference>
<evidence type="ECO:0000313" key="8">
    <source>
        <dbReference type="Proteomes" id="UP000011715"/>
    </source>
</evidence>
<evidence type="ECO:0000256" key="2">
    <source>
        <dbReference type="ARBA" id="ARBA00022980"/>
    </source>
</evidence>
<dbReference type="GO" id="GO:1990904">
    <property type="term" value="C:ribonucleoprotein complex"/>
    <property type="evidence" value="ECO:0007669"/>
    <property type="project" value="UniProtKB-KW"/>
</dbReference>
<reference evidence="6" key="3">
    <citation type="submission" date="2011-03" db="EMBL/GenBank/DDBJ databases">
        <title>Annotation of Magnaporthe poae ATCC 64411.</title>
        <authorList>
            <person name="Ma L.-J."/>
            <person name="Dead R."/>
            <person name="Young S.K."/>
            <person name="Zeng Q."/>
            <person name="Gargeya S."/>
            <person name="Fitzgerald M."/>
            <person name="Haas B."/>
            <person name="Abouelleil A."/>
            <person name="Alvarado L."/>
            <person name="Arachchi H.M."/>
            <person name="Berlin A."/>
            <person name="Brown A."/>
            <person name="Chapman S.B."/>
            <person name="Chen Z."/>
            <person name="Dunbar C."/>
            <person name="Freedman E."/>
            <person name="Gearin G."/>
            <person name="Gellesch M."/>
            <person name="Goldberg J."/>
            <person name="Griggs A."/>
            <person name="Gujja S."/>
            <person name="Heiman D."/>
            <person name="Howarth C."/>
            <person name="Larson L."/>
            <person name="Lui A."/>
            <person name="MacDonald P.J.P."/>
            <person name="Mehta T."/>
            <person name="Montmayeur A."/>
            <person name="Murphy C."/>
            <person name="Neiman D."/>
            <person name="Pearson M."/>
            <person name="Priest M."/>
            <person name="Roberts A."/>
            <person name="Saif S."/>
            <person name="Shea T."/>
            <person name="Shenoy N."/>
            <person name="Sisk P."/>
            <person name="Stolte C."/>
            <person name="Sykes S."/>
            <person name="Yandava C."/>
            <person name="Wortman J."/>
            <person name="Nusbaum C."/>
            <person name="Birren B."/>
        </authorList>
    </citation>
    <scope>NUCLEOTIDE SEQUENCE</scope>
    <source>
        <strain evidence="6">ATCC 64411</strain>
    </source>
</reference>
<evidence type="ECO:0000313" key="6">
    <source>
        <dbReference type="EMBL" id="KLU87899.1"/>
    </source>
</evidence>
<dbReference type="Gene3D" id="3.30.390.110">
    <property type="match status" value="1"/>
</dbReference>
<reference evidence="7" key="5">
    <citation type="submission" date="2015-06" db="UniProtKB">
        <authorList>
            <consortium name="EnsemblFungi"/>
        </authorList>
    </citation>
    <scope>IDENTIFICATION</scope>
    <source>
        <strain evidence="7">ATCC 64411</strain>
    </source>
</reference>
<dbReference type="VEuPathDB" id="FungiDB:MAPG_06889"/>
<reference evidence="7" key="4">
    <citation type="journal article" date="2015" name="G3 (Bethesda)">
        <title>Genome sequences of three phytopathogenic species of the Magnaporthaceae family of fungi.</title>
        <authorList>
            <person name="Okagaki L.H."/>
            <person name="Nunes C.C."/>
            <person name="Sailsbery J."/>
            <person name="Clay B."/>
            <person name="Brown D."/>
            <person name="John T."/>
            <person name="Oh Y."/>
            <person name="Young N."/>
            <person name="Fitzgerald M."/>
            <person name="Haas B.J."/>
            <person name="Zeng Q."/>
            <person name="Young S."/>
            <person name="Adiconis X."/>
            <person name="Fan L."/>
            <person name="Levin J.Z."/>
            <person name="Mitchell T.K."/>
            <person name="Okubara P.A."/>
            <person name="Farman M.L."/>
            <person name="Kohn L.M."/>
            <person name="Birren B."/>
            <person name="Ma L.-J."/>
            <person name="Dean R.A."/>
        </authorList>
    </citation>
    <scope>NUCLEOTIDE SEQUENCE</scope>
    <source>
        <strain evidence="7">ATCC 64411 / 73-15</strain>
    </source>
</reference>
<comment type="similarity">
    <text evidence="1">Belongs to the eukaryotic ribosomal protein eL28 family.</text>
</comment>
<dbReference type="GO" id="GO:0006412">
    <property type="term" value="P:translation"/>
    <property type="evidence" value="ECO:0007669"/>
    <property type="project" value="InterPro"/>
</dbReference>
<sequence length="149" mass="16079">MSNVSADLIWEVVRSQNAFLEKRKTGGGIQFSRDPLNLTNKHSRKHAGFVNNKAIGVQAVEKGGVVVTSKKADATNKPASQLTSVTHHGGKSARSTYKAVANRTAKNGYRPDLRQAAVARASAIRHSQRTPKPEPEKKLRGNAAKKAAE</sequence>
<dbReference type="GO" id="GO:0005840">
    <property type="term" value="C:ribosome"/>
    <property type="evidence" value="ECO:0007669"/>
    <property type="project" value="UniProtKB-KW"/>
</dbReference>
<evidence type="ECO:0000313" key="7">
    <source>
        <dbReference type="EnsemblFungi" id="MAPG_06889T0"/>
    </source>
</evidence>
<dbReference type="PANTHER" id="PTHR10544">
    <property type="entry name" value="60S RIBOSOMAL PROTEIN L28"/>
    <property type="match status" value="1"/>
</dbReference>
<dbReference type="eggNOG" id="KOG3412">
    <property type="taxonomic scope" value="Eukaryota"/>
</dbReference>
<feature type="compositionally biased region" description="Polar residues" evidence="4">
    <location>
        <begin position="77"/>
        <end position="86"/>
    </location>
</feature>
<evidence type="ECO:0000256" key="1">
    <source>
        <dbReference type="ARBA" id="ARBA00007926"/>
    </source>
</evidence>
<dbReference type="EMBL" id="ADBL01001654">
    <property type="status" value="NOT_ANNOTATED_CDS"/>
    <property type="molecule type" value="Genomic_DNA"/>
</dbReference>
<evidence type="ECO:0000256" key="3">
    <source>
        <dbReference type="ARBA" id="ARBA00023274"/>
    </source>
</evidence>
<gene>
    <name evidence="6" type="ORF">MAPG_06889</name>
</gene>
<dbReference type="OrthoDB" id="338850at2759"/>
<dbReference type="InterPro" id="IPR002672">
    <property type="entry name" value="Ribosomal_eL28"/>
</dbReference>
<keyword evidence="2 6" id="KW-0689">Ribosomal protein</keyword>
<accession>A0A0C4E397</accession>
<keyword evidence="3" id="KW-0687">Ribonucleoprotein</keyword>
<reference evidence="8" key="1">
    <citation type="submission" date="2010-05" db="EMBL/GenBank/DDBJ databases">
        <title>The genome sequence of Magnaporthe poae strain ATCC 64411.</title>
        <authorList>
            <person name="Ma L.-J."/>
            <person name="Dead R."/>
            <person name="Young S."/>
            <person name="Zeng Q."/>
            <person name="Koehrsen M."/>
            <person name="Alvarado L."/>
            <person name="Berlin A."/>
            <person name="Chapman S.B."/>
            <person name="Chen Z."/>
            <person name="Freedman E."/>
            <person name="Gellesch M."/>
            <person name="Goldberg J."/>
            <person name="Griggs A."/>
            <person name="Gujja S."/>
            <person name="Heilman E.R."/>
            <person name="Heiman D."/>
            <person name="Hepburn T."/>
            <person name="Howarth C."/>
            <person name="Jen D."/>
            <person name="Larson L."/>
            <person name="Mehta T."/>
            <person name="Neiman D."/>
            <person name="Pearson M."/>
            <person name="Roberts A."/>
            <person name="Saif S."/>
            <person name="Shea T."/>
            <person name="Shenoy N."/>
            <person name="Sisk P."/>
            <person name="Stolte C."/>
            <person name="Sykes S."/>
            <person name="Walk T."/>
            <person name="White J."/>
            <person name="Yandava C."/>
            <person name="Haas B."/>
            <person name="Nusbaum C."/>
            <person name="Birren B."/>
        </authorList>
    </citation>
    <scope>NUCLEOTIDE SEQUENCE [LARGE SCALE GENOMIC DNA]</scope>
    <source>
        <strain evidence="8">ATCC 64411 / 73-15</strain>
    </source>
</reference>
<organism evidence="7 8">
    <name type="scientific">Magnaporthiopsis poae (strain ATCC 64411 / 73-15)</name>
    <name type="common">Kentucky bluegrass fungus</name>
    <name type="synonym">Magnaporthe poae</name>
    <dbReference type="NCBI Taxonomy" id="644358"/>
    <lineage>
        <taxon>Eukaryota</taxon>
        <taxon>Fungi</taxon>
        <taxon>Dikarya</taxon>
        <taxon>Ascomycota</taxon>
        <taxon>Pezizomycotina</taxon>
        <taxon>Sordariomycetes</taxon>
        <taxon>Sordariomycetidae</taxon>
        <taxon>Magnaporthales</taxon>
        <taxon>Magnaporthaceae</taxon>
        <taxon>Magnaporthiopsis</taxon>
    </lineage>
</organism>
<reference evidence="6" key="2">
    <citation type="submission" date="2010-05" db="EMBL/GenBank/DDBJ databases">
        <title>The Genome Sequence of Magnaporthe poae strain ATCC 64411.</title>
        <authorList>
            <consortium name="The Broad Institute Genome Sequencing Platform"/>
            <consortium name="Broad Institute Genome Sequencing Center for Infectious Disease"/>
            <person name="Ma L.-J."/>
            <person name="Dead R."/>
            <person name="Young S."/>
            <person name="Zeng Q."/>
            <person name="Koehrsen M."/>
            <person name="Alvarado L."/>
            <person name="Berlin A."/>
            <person name="Chapman S.B."/>
            <person name="Chen Z."/>
            <person name="Freedman E."/>
            <person name="Gellesch M."/>
            <person name="Goldberg J."/>
            <person name="Griggs A."/>
            <person name="Gujja S."/>
            <person name="Heilman E.R."/>
            <person name="Heiman D."/>
            <person name="Hepburn T."/>
            <person name="Howarth C."/>
            <person name="Jen D."/>
            <person name="Larson L."/>
            <person name="Mehta T."/>
            <person name="Neiman D."/>
            <person name="Pearson M."/>
            <person name="Roberts A."/>
            <person name="Saif S."/>
            <person name="Shea T."/>
            <person name="Shenoy N."/>
            <person name="Sisk P."/>
            <person name="Stolte C."/>
            <person name="Sykes S."/>
            <person name="Walk T."/>
            <person name="White J."/>
            <person name="Yandava C."/>
            <person name="Haas B."/>
            <person name="Nusbaum C."/>
            <person name="Birren B."/>
        </authorList>
    </citation>
    <scope>NUCLEOTIDE SEQUENCE</scope>
    <source>
        <strain evidence="6">ATCC 64411</strain>
    </source>
</reference>
<proteinExistence type="inferred from homology"/>